<name>A0A0V0GSQ3_SOLCH</name>
<protein>
    <submittedName>
        <fullName evidence="1">Putative ovule protein</fullName>
    </submittedName>
</protein>
<dbReference type="EMBL" id="GEDG01031902">
    <property type="protein sequence ID" value="JAP11116.1"/>
    <property type="molecule type" value="Transcribed_RNA"/>
</dbReference>
<accession>A0A0V0GSQ3</accession>
<reference evidence="1" key="1">
    <citation type="submission" date="2015-12" db="EMBL/GenBank/DDBJ databases">
        <title>Gene expression during late stages of embryo sac development: a critical building block for successful pollen-pistil interactions.</title>
        <authorList>
            <person name="Liu Y."/>
            <person name="Joly V."/>
            <person name="Sabar M."/>
            <person name="Matton D.P."/>
        </authorList>
    </citation>
    <scope>NUCLEOTIDE SEQUENCE</scope>
</reference>
<evidence type="ECO:0000313" key="1">
    <source>
        <dbReference type="EMBL" id="JAP11116.1"/>
    </source>
</evidence>
<dbReference type="PANTHER" id="PTHR36617">
    <property type="entry name" value="PROTEIN, PUTATIVE-RELATED"/>
    <property type="match status" value="1"/>
</dbReference>
<organism evidence="1">
    <name type="scientific">Solanum chacoense</name>
    <name type="common">Chaco potato</name>
    <dbReference type="NCBI Taxonomy" id="4108"/>
    <lineage>
        <taxon>Eukaryota</taxon>
        <taxon>Viridiplantae</taxon>
        <taxon>Streptophyta</taxon>
        <taxon>Embryophyta</taxon>
        <taxon>Tracheophyta</taxon>
        <taxon>Spermatophyta</taxon>
        <taxon>Magnoliopsida</taxon>
        <taxon>eudicotyledons</taxon>
        <taxon>Gunneridae</taxon>
        <taxon>Pentapetalae</taxon>
        <taxon>asterids</taxon>
        <taxon>lamiids</taxon>
        <taxon>Solanales</taxon>
        <taxon>Solanaceae</taxon>
        <taxon>Solanoideae</taxon>
        <taxon>Solaneae</taxon>
        <taxon>Solanum</taxon>
    </lineage>
</organism>
<dbReference type="PANTHER" id="PTHR36617:SF16">
    <property type="entry name" value="OS04G0516500 PROTEIN"/>
    <property type="match status" value="1"/>
</dbReference>
<proteinExistence type="predicted"/>
<dbReference type="AlphaFoldDB" id="A0A0V0GSQ3"/>
<sequence length="93" mass="11010">MKISYPDIYNLCQNQEATVEEMWSHNGWNFSFRRLLNDSEIGRTTEFLNTLEGLIDSEDCMVWKGDSQGRFSVKSAYRDFNRSNNQVDCWPWS</sequence>